<sequence>MKKSNFIYQFSTMMLMLTFGSGQHVIAQPLTENLAGTYNLAAQRTAKVQYFHMKTVLTNRAPDGKETGRETYILDLKCEPSGLTGKNGDTYTCLQFAVQKDSNQIVTIPALKGWTYLFNPTEGSDNKGQVLGIDHAKFENLTDANGQALAANQSYFVYNTFIDFHSFCDVFGGPSPAGKSIGDLHKINDKIVHYAAHSQPPVDLGSTVGKGSTFTNGEITLTFKGLSKEKDTPLALVGFDSGDSHFVMNMEPAPGFAIKTRGSSHYWGDLYVNLKTHWISHVEMEEVVVAQTKLPAPHDPVSSVTVRHSVIRNIAKPEILSAK</sequence>
<dbReference type="AlphaFoldDB" id="A0A5M4B0Y1"/>
<dbReference type="Proteomes" id="UP000391834">
    <property type="component" value="Unassembled WGS sequence"/>
</dbReference>
<evidence type="ECO:0000313" key="1">
    <source>
        <dbReference type="EMBL" id="GET33734.1"/>
    </source>
</evidence>
<dbReference type="RefSeq" id="WP_025864281.1">
    <property type="nucleotide sequence ID" value="NZ_BLAX01000001.1"/>
</dbReference>
<accession>A0A5M4B0Y1</accession>
<keyword evidence="2" id="KW-1185">Reference proteome</keyword>
<dbReference type="OrthoDB" id="9883153at2"/>
<evidence type="ECO:0000313" key="2">
    <source>
        <dbReference type="Proteomes" id="UP000391834"/>
    </source>
</evidence>
<comment type="caution">
    <text evidence="1">The sequence shown here is derived from an EMBL/GenBank/DDBJ whole genome shotgun (WGS) entry which is preliminary data.</text>
</comment>
<organism evidence="1 2">
    <name type="scientific">Prolixibacter bellariivorans</name>
    <dbReference type="NCBI Taxonomy" id="314319"/>
    <lineage>
        <taxon>Bacteria</taxon>
        <taxon>Pseudomonadati</taxon>
        <taxon>Bacteroidota</taxon>
        <taxon>Bacteroidia</taxon>
        <taxon>Marinilabiliales</taxon>
        <taxon>Prolixibacteraceae</taxon>
        <taxon>Prolixibacter</taxon>
    </lineage>
</organism>
<protein>
    <submittedName>
        <fullName evidence="1">Uncharacterized protein</fullName>
    </submittedName>
</protein>
<name>A0A5M4B0Y1_9BACT</name>
<proteinExistence type="predicted"/>
<reference evidence="1 2" key="1">
    <citation type="submission" date="2019-10" db="EMBL/GenBank/DDBJ databases">
        <title>Prolixibacter strains distinguished by the presence of nitrate reductase genes were adept at nitrate-dependent anaerobic corrosion of metallic iron and carbon steel.</title>
        <authorList>
            <person name="Iino T."/>
            <person name="Shono N."/>
            <person name="Ito K."/>
            <person name="Nakamura R."/>
            <person name="Sueoka K."/>
            <person name="Harayama S."/>
            <person name="Ohkuma M."/>
        </authorList>
    </citation>
    <scope>NUCLEOTIDE SEQUENCE [LARGE SCALE GENOMIC DNA]</scope>
    <source>
        <strain evidence="1 2">JCM 13498</strain>
    </source>
</reference>
<dbReference type="EMBL" id="BLAX01000001">
    <property type="protein sequence ID" value="GET33734.1"/>
    <property type="molecule type" value="Genomic_DNA"/>
</dbReference>
<gene>
    <name evidence="1" type="ORF">PbJCM13498_25970</name>
</gene>